<dbReference type="Proteomes" id="UP001345013">
    <property type="component" value="Unassembled WGS sequence"/>
</dbReference>
<evidence type="ECO:0000256" key="4">
    <source>
        <dbReference type="SAM" id="MobiDB-lite"/>
    </source>
</evidence>
<dbReference type="InterPro" id="IPR020097">
    <property type="entry name" value="PsdUridine_synth_TruA_a/b_dom"/>
</dbReference>
<gene>
    <name evidence="6" type="primary">DEG1</name>
    <name evidence="6" type="ORF">LTR24_006057</name>
</gene>
<evidence type="ECO:0000259" key="5">
    <source>
        <dbReference type="Pfam" id="PF01416"/>
    </source>
</evidence>
<name>A0ABR0K7H1_9EURO</name>
<organism evidence="6 7">
    <name type="scientific">Lithohypha guttulata</name>
    <dbReference type="NCBI Taxonomy" id="1690604"/>
    <lineage>
        <taxon>Eukaryota</taxon>
        <taxon>Fungi</taxon>
        <taxon>Dikarya</taxon>
        <taxon>Ascomycota</taxon>
        <taxon>Pezizomycotina</taxon>
        <taxon>Eurotiomycetes</taxon>
        <taxon>Chaetothyriomycetidae</taxon>
        <taxon>Chaetothyriales</taxon>
        <taxon>Trichomeriaceae</taxon>
        <taxon>Lithohypha</taxon>
    </lineage>
</organism>
<dbReference type="Pfam" id="PF01416">
    <property type="entry name" value="PseudoU_synth_1"/>
    <property type="match status" value="1"/>
</dbReference>
<accession>A0ABR0K7H1</accession>
<feature type="compositionally biased region" description="Polar residues" evidence="4">
    <location>
        <begin position="44"/>
        <end position="53"/>
    </location>
</feature>
<keyword evidence="2" id="KW-0819">tRNA processing</keyword>
<dbReference type="Gene3D" id="3.30.70.660">
    <property type="entry name" value="Pseudouridine synthase I, catalytic domain, C-terminal subdomain"/>
    <property type="match status" value="1"/>
</dbReference>
<dbReference type="InterPro" id="IPR020103">
    <property type="entry name" value="PsdUridine_synth_cat_dom_sf"/>
</dbReference>
<dbReference type="PANTHER" id="PTHR11142:SF5">
    <property type="entry name" value="TRNA PSEUDOURIDINE(38_39) SYNTHASE"/>
    <property type="match status" value="1"/>
</dbReference>
<dbReference type="InterPro" id="IPR001406">
    <property type="entry name" value="PsdUridine_synth_TruA"/>
</dbReference>
<feature type="region of interest" description="Disordered" evidence="4">
    <location>
        <begin position="185"/>
        <end position="213"/>
    </location>
</feature>
<comment type="similarity">
    <text evidence="1">Belongs to the tRNA pseudouridine synthase TruA family.</text>
</comment>
<dbReference type="Gene3D" id="3.30.70.580">
    <property type="entry name" value="Pseudouridine synthase I, catalytic domain, N-terminal subdomain"/>
    <property type="match status" value="1"/>
</dbReference>
<reference evidence="6 7" key="1">
    <citation type="submission" date="2023-08" db="EMBL/GenBank/DDBJ databases">
        <title>Black Yeasts Isolated from many extreme environments.</title>
        <authorList>
            <person name="Coleine C."/>
            <person name="Stajich J.E."/>
            <person name="Selbmann L."/>
        </authorList>
    </citation>
    <scope>NUCLEOTIDE SEQUENCE [LARGE SCALE GENOMIC DNA]</scope>
    <source>
        <strain evidence="6 7">CCFEE 5885</strain>
    </source>
</reference>
<dbReference type="SUPFAM" id="SSF55120">
    <property type="entry name" value="Pseudouridine synthase"/>
    <property type="match status" value="1"/>
</dbReference>
<feature type="domain" description="Pseudouridine synthase I TruA alpha/beta" evidence="5">
    <location>
        <begin position="314"/>
        <end position="451"/>
    </location>
</feature>
<proteinExistence type="inferred from homology"/>
<feature type="region of interest" description="Disordered" evidence="4">
    <location>
        <begin position="35"/>
        <end position="60"/>
    </location>
</feature>
<evidence type="ECO:0000313" key="6">
    <source>
        <dbReference type="EMBL" id="KAK5089596.1"/>
    </source>
</evidence>
<dbReference type="GO" id="GO:0160154">
    <property type="term" value="F:tRNA pseudouridine(38/39) synthase activity"/>
    <property type="evidence" value="ECO:0007669"/>
    <property type="project" value="UniProtKB-EC"/>
</dbReference>
<dbReference type="EC" id="5.4.99.45" evidence="6"/>
<dbReference type="EMBL" id="JAVRRG010000074">
    <property type="protein sequence ID" value="KAK5089596.1"/>
    <property type="molecule type" value="Genomic_DNA"/>
</dbReference>
<evidence type="ECO:0000256" key="2">
    <source>
        <dbReference type="ARBA" id="ARBA00022694"/>
    </source>
</evidence>
<keyword evidence="7" id="KW-1185">Reference proteome</keyword>
<protein>
    <submittedName>
        <fullName evidence="6">Pseudouridine synthase deg1</fullName>
        <ecNumber evidence="6">5.4.99.45</ecNumber>
    </submittedName>
</protein>
<evidence type="ECO:0000256" key="3">
    <source>
        <dbReference type="ARBA" id="ARBA00023235"/>
    </source>
</evidence>
<dbReference type="PANTHER" id="PTHR11142">
    <property type="entry name" value="PSEUDOURIDYLATE SYNTHASE"/>
    <property type="match status" value="1"/>
</dbReference>
<sequence>MEDNLSAVSHADLLARCTKLERQLKAQTAQIAELTKAASEANRRSPSPSTASSKPGREFDASRHSTRFIALKFSYLGHRYNGFEHANRCFTPLPTIEEVLWKALRKTRLISPSIPEGADASYETIHDTKERERKYYIHGKSRPADAQRKQRLEISWEGCQYSKCGRTDRGVSAFGQVIGIRVRSNAPVQKEKPQANSGEEGLQDDATPPDADVDADADAFQEQEPLPFDPIKDELPYVYMLNMVLPPDIRILAWCPDPPEGFDARYSCQERRYKYFFTNPAFCPTPGPMGLVHADGSRAAVREGWLDIERMRKAAKKLEGLHDYRNLCQVDASKQMPSCERRITYADIEEVESAPMAFSSDSALNAFGETVAPVENGQIQQTGPKVYAITIHGSAFLWHQVRCTAAVLFLVGQGLESPDIIDRLLDIKQTPGRPHYNMADDAPLVLWDCVFQYENEDGDRGLKWIYAGDEASISSLTSKGDEVKLKEAQISGLLSLAMAQGDVSSLQRGGFRDPASVKARSQKVFEGSGHARLVGKYQSLMTRRLMDSLETINAKYMTTVKGARRLAWKEAPKSED</sequence>
<dbReference type="InterPro" id="IPR020095">
    <property type="entry name" value="PsdUridine_synth_TruA_C"/>
</dbReference>
<dbReference type="InterPro" id="IPR020094">
    <property type="entry name" value="TruA/RsuA/RluB/E/F_N"/>
</dbReference>
<keyword evidence="3 6" id="KW-0413">Isomerase</keyword>
<evidence type="ECO:0000256" key="1">
    <source>
        <dbReference type="ARBA" id="ARBA00009375"/>
    </source>
</evidence>
<comment type="caution">
    <text evidence="6">The sequence shown here is derived from an EMBL/GenBank/DDBJ whole genome shotgun (WGS) entry which is preliminary data.</text>
</comment>
<evidence type="ECO:0000313" key="7">
    <source>
        <dbReference type="Proteomes" id="UP001345013"/>
    </source>
</evidence>